<protein>
    <submittedName>
        <fullName evidence="1">Uncharacterized protein</fullName>
    </submittedName>
</protein>
<proteinExistence type="predicted"/>
<dbReference type="EMBL" id="FRAA01000001">
    <property type="protein sequence ID" value="SHJ67357.1"/>
    <property type="molecule type" value="Genomic_DNA"/>
</dbReference>
<organism evidence="1 2">
    <name type="scientific">Reichenbachiella agariperforans</name>
    <dbReference type="NCBI Taxonomy" id="156994"/>
    <lineage>
        <taxon>Bacteria</taxon>
        <taxon>Pseudomonadati</taxon>
        <taxon>Bacteroidota</taxon>
        <taxon>Cytophagia</taxon>
        <taxon>Cytophagales</taxon>
        <taxon>Reichenbachiellaceae</taxon>
        <taxon>Reichenbachiella</taxon>
    </lineage>
</organism>
<dbReference type="AlphaFoldDB" id="A0A1M6L821"/>
<accession>A0A1M6L821</accession>
<name>A0A1M6L821_REIAG</name>
<dbReference type="Proteomes" id="UP000184474">
    <property type="component" value="Unassembled WGS sequence"/>
</dbReference>
<dbReference type="RefSeq" id="WP_073119667.1">
    <property type="nucleotide sequence ID" value="NZ_FRAA01000001.1"/>
</dbReference>
<keyword evidence="2" id="KW-1185">Reference proteome</keyword>
<evidence type="ECO:0000313" key="1">
    <source>
        <dbReference type="EMBL" id="SHJ67357.1"/>
    </source>
</evidence>
<sequence>MRATKKYFNRSFVEANLRLFRAKLDKGFPLTAFYKKGNGIKTILNHTGRFTDFKGVFFIVDYRNTPILASESKHVIQDIQNLVRGRRVKDRKYLKKLSQKYGYSTLLAGQEYMKDMHVNWIELPDQAERILLRKFLKPEVVIKA</sequence>
<evidence type="ECO:0000313" key="2">
    <source>
        <dbReference type="Proteomes" id="UP000184474"/>
    </source>
</evidence>
<reference evidence="2" key="1">
    <citation type="submission" date="2016-11" db="EMBL/GenBank/DDBJ databases">
        <authorList>
            <person name="Varghese N."/>
            <person name="Submissions S."/>
        </authorList>
    </citation>
    <scope>NUCLEOTIDE SEQUENCE [LARGE SCALE GENOMIC DNA]</scope>
    <source>
        <strain evidence="2">DSM 26134</strain>
    </source>
</reference>
<gene>
    <name evidence="1" type="ORF">SAMN04488028_101863</name>
</gene>